<dbReference type="OrthoDB" id="675245at2"/>
<keyword evidence="4" id="KW-1185">Reference proteome</keyword>
<dbReference type="AlphaFoldDB" id="E5XQY9"/>
<organism evidence="3 4">
    <name type="scientific">Segniliparus rugosus (strain ATCC BAA-974 / DSM 45345 / CCUG 50838 / CIP 108380 / JCM 13579 / CDC 945)</name>
    <dbReference type="NCBI Taxonomy" id="679197"/>
    <lineage>
        <taxon>Bacteria</taxon>
        <taxon>Bacillati</taxon>
        <taxon>Actinomycetota</taxon>
        <taxon>Actinomycetes</taxon>
        <taxon>Mycobacteriales</taxon>
        <taxon>Segniliparaceae</taxon>
        <taxon>Segniliparus</taxon>
    </lineage>
</organism>
<accession>E5XQY9</accession>
<dbReference type="Proteomes" id="UP000004816">
    <property type="component" value="Unassembled WGS sequence"/>
</dbReference>
<dbReference type="InterPro" id="IPR050564">
    <property type="entry name" value="F420-G6PD/mer"/>
</dbReference>
<protein>
    <recommendedName>
        <fullName evidence="2">Luciferase-like domain-containing protein</fullName>
    </recommendedName>
</protein>
<dbReference type="RefSeq" id="WP_007469763.1">
    <property type="nucleotide sequence ID" value="NZ_KI391953.1"/>
</dbReference>
<dbReference type="eggNOG" id="COG2141">
    <property type="taxonomic scope" value="Bacteria"/>
</dbReference>
<dbReference type="PANTHER" id="PTHR43244:SF1">
    <property type="entry name" value="5,10-METHYLENETETRAHYDROMETHANOPTERIN REDUCTASE"/>
    <property type="match status" value="1"/>
</dbReference>
<evidence type="ECO:0000256" key="1">
    <source>
        <dbReference type="ARBA" id="ARBA00023002"/>
    </source>
</evidence>
<dbReference type="GO" id="GO:0016705">
    <property type="term" value="F:oxidoreductase activity, acting on paired donors, with incorporation or reduction of molecular oxygen"/>
    <property type="evidence" value="ECO:0007669"/>
    <property type="project" value="InterPro"/>
</dbReference>
<dbReference type="STRING" id="679197.HMPREF9336_01891"/>
<dbReference type="PANTHER" id="PTHR43244">
    <property type="match status" value="1"/>
</dbReference>
<dbReference type="SUPFAM" id="SSF51679">
    <property type="entry name" value="Bacterial luciferase-like"/>
    <property type="match status" value="1"/>
</dbReference>
<sequence>MRQRSLGLIVPPTLPTELLPRVARAVEASGLDALWVCEDCYATSAVASAAIALAATERIAVGTGFLSVPLRNVAAAAMDFGMLARTYPGRILSGIGHGHQPHMAQIGAKAASPLTLLEEYAVALRALLAGETVTASGQYVRLDGVRLHWPPTIPPPILIGAEKPKTLQLAGRIGDGAVLTHMVADDDLPRVVGLVSPEPGQRIVLTRVVAIGAGAKDQLAADPGHYPGVVLPAGSVPGLAGGADEGLRRLFALGVTDVSVSPTANEPDLFGLIEALGSEVRPRLHEPSIGPNASDNGS</sequence>
<dbReference type="Gene3D" id="3.20.20.30">
    <property type="entry name" value="Luciferase-like domain"/>
    <property type="match status" value="1"/>
</dbReference>
<comment type="caution">
    <text evidence="3">The sequence shown here is derived from an EMBL/GenBank/DDBJ whole genome shotgun (WGS) entry which is preliminary data.</text>
</comment>
<dbReference type="InterPro" id="IPR011251">
    <property type="entry name" value="Luciferase-like_dom"/>
</dbReference>
<dbReference type="EMBL" id="ACZI02000002">
    <property type="protein sequence ID" value="EFV13229.1"/>
    <property type="molecule type" value="Genomic_DNA"/>
</dbReference>
<feature type="domain" description="Luciferase-like" evidence="2">
    <location>
        <begin position="20"/>
        <end position="187"/>
    </location>
</feature>
<evidence type="ECO:0000313" key="4">
    <source>
        <dbReference type="Proteomes" id="UP000004816"/>
    </source>
</evidence>
<proteinExistence type="predicted"/>
<evidence type="ECO:0000313" key="3">
    <source>
        <dbReference type="EMBL" id="EFV13229.1"/>
    </source>
</evidence>
<reference evidence="3 4" key="1">
    <citation type="journal article" date="2011" name="Stand. Genomic Sci.">
        <title>High quality draft genome sequence of Segniliparus rugosus CDC 945(T)= (ATCC BAA-974(T)).</title>
        <authorList>
            <person name="Earl A.M."/>
            <person name="Desjardins C.A."/>
            <person name="Fitzgerald M.G."/>
            <person name="Arachchi H.M."/>
            <person name="Zeng Q."/>
            <person name="Mehta T."/>
            <person name="Griggs A."/>
            <person name="Birren B.W."/>
            <person name="Toney N.C."/>
            <person name="Carr J."/>
            <person name="Posey J."/>
            <person name="Butler W.R."/>
        </authorList>
    </citation>
    <scope>NUCLEOTIDE SEQUENCE [LARGE SCALE GENOMIC DNA]</scope>
    <source>
        <strain evidence="4">ATCC BAA-974 / DSM 45345 / CCUG 50838 / CIP 108380 / JCM 13579 / CDC 945</strain>
    </source>
</reference>
<name>E5XQY9_SEGRC</name>
<evidence type="ECO:0000259" key="2">
    <source>
        <dbReference type="Pfam" id="PF00296"/>
    </source>
</evidence>
<keyword evidence="1" id="KW-0560">Oxidoreductase</keyword>
<dbReference type="HOGENOM" id="CLU_027853_5_3_11"/>
<dbReference type="Pfam" id="PF00296">
    <property type="entry name" value="Bac_luciferase"/>
    <property type="match status" value="1"/>
</dbReference>
<gene>
    <name evidence="3" type="ORF">HMPREF9336_01891</name>
</gene>
<dbReference type="InterPro" id="IPR036661">
    <property type="entry name" value="Luciferase-like_sf"/>
</dbReference>